<gene>
    <name evidence="1" type="ORF">NCTC8960_02447</name>
</gene>
<sequence>MGKNDVNQIADNVRVVHAGCGVNALSGLQKHANSIDCRDYVDTVMACKFFPGPVSRIAGMPDTAPSGAVFFIPSAIFTPLPDYAVTHRTARLTSALHTPPVPACASSRRESPFLSCH</sequence>
<name>A0A377EHU9_ECOLX</name>
<evidence type="ECO:0000313" key="2">
    <source>
        <dbReference type="Proteomes" id="UP000255057"/>
    </source>
</evidence>
<dbReference type="AntiFam" id="ANF00065">
    <property type="entry name" value="Translation of REP sequence"/>
</dbReference>
<organism evidence="1 2">
    <name type="scientific">Escherichia coli</name>
    <dbReference type="NCBI Taxonomy" id="562"/>
    <lineage>
        <taxon>Bacteria</taxon>
        <taxon>Pseudomonadati</taxon>
        <taxon>Pseudomonadota</taxon>
        <taxon>Gammaproteobacteria</taxon>
        <taxon>Enterobacterales</taxon>
        <taxon>Enterobacteriaceae</taxon>
        <taxon>Escherichia</taxon>
    </lineage>
</organism>
<dbReference type="GO" id="GO:0016740">
    <property type="term" value="F:transferase activity"/>
    <property type="evidence" value="ECO:0007669"/>
    <property type="project" value="UniProtKB-KW"/>
</dbReference>
<dbReference type="AlphaFoldDB" id="A0A377EHU9"/>
<keyword evidence="1" id="KW-0808">Transferase</keyword>
<protein>
    <submittedName>
        <fullName evidence="1">4'-phosphopantetheinyl transferase</fullName>
    </submittedName>
</protein>
<reference evidence="1 2" key="1">
    <citation type="submission" date="2018-06" db="EMBL/GenBank/DDBJ databases">
        <authorList>
            <consortium name="Pathogen Informatics"/>
            <person name="Doyle S."/>
        </authorList>
    </citation>
    <scope>NUCLEOTIDE SEQUENCE [LARGE SCALE GENOMIC DNA]</scope>
    <source>
        <strain evidence="1 2">NCTC8960</strain>
    </source>
</reference>
<proteinExistence type="predicted"/>
<dbReference type="EMBL" id="UGFO01000006">
    <property type="protein sequence ID" value="STN12187.1"/>
    <property type="molecule type" value="Genomic_DNA"/>
</dbReference>
<accession>A0A377EHU9</accession>
<evidence type="ECO:0000313" key="1">
    <source>
        <dbReference type="EMBL" id="STN12187.1"/>
    </source>
</evidence>
<dbReference type="Proteomes" id="UP000255057">
    <property type="component" value="Unassembled WGS sequence"/>
</dbReference>